<accession>A0AAQ3TFN1</accession>
<feature type="transmembrane region" description="Helical" evidence="1">
    <location>
        <begin position="115"/>
        <end position="135"/>
    </location>
</feature>
<gene>
    <name evidence="2" type="ORF">U9M48_019812</name>
</gene>
<feature type="transmembrane region" description="Helical" evidence="1">
    <location>
        <begin position="228"/>
        <end position="251"/>
    </location>
</feature>
<dbReference type="EMBL" id="CP144748">
    <property type="protein sequence ID" value="WVZ71197.1"/>
    <property type="molecule type" value="Genomic_DNA"/>
</dbReference>
<feature type="transmembrane region" description="Helical" evidence="1">
    <location>
        <begin position="297"/>
        <end position="314"/>
    </location>
</feature>
<feature type="transmembrane region" description="Helical" evidence="1">
    <location>
        <begin position="48"/>
        <end position="69"/>
    </location>
</feature>
<name>A0AAQ3TFN1_PASNO</name>
<reference evidence="2 3" key="1">
    <citation type="submission" date="2024-02" db="EMBL/GenBank/DDBJ databases">
        <title>High-quality chromosome-scale genome assembly of Pensacola bahiagrass (Paspalum notatum Flugge var. saurae).</title>
        <authorList>
            <person name="Vega J.M."/>
            <person name="Podio M."/>
            <person name="Orjuela J."/>
            <person name="Siena L.A."/>
            <person name="Pessino S.C."/>
            <person name="Combes M.C."/>
            <person name="Mariac C."/>
            <person name="Albertini E."/>
            <person name="Pupilli F."/>
            <person name="Ortiz J.P.A."/>
            <person name="Leblanc O."/>
        </authorList>
    </citation>
    <scope>NUCLEOTIDE SEQUENCE [LARGE SCALE GENOMIC DNA]</scope>
    <source>
        <strain evidence="2">R1</strain>
        <tissue evidence="2">Leaf</tissue>
    </source>
</reference>
<feature type="transmembrane region" description="Helical" evidence="1">
    <location>
        <begin position="257"/>
        <end position="277"/>
    </location>
</feature>
<keyword evidence="1" id="KW-1133">Transmembrane helix</keyword>
<feature type="transmembrane region" description="Helical" evidence="1">
    <location>
        <begin position="320"/>
        <end position="342"/>
    </location>
</feature>
<organism evidence="2 3">
    <name type="scientific">Paspalum notatum var. saurae</name>
    <dbReference type="NCBI Taxonomy" id="547442"/>
    <lineage>
        <taxon>Eukaryota</taxon>
        <taxon>Viridiplantae</taxon>
        <taxon>Streptophyta</taxon>
        <taxon>Embryophyta</taxon>
        <taxon>Tracheophyta</taxon>
        <taxon>Spermatophyta</taxon>
        <taxon>Magnoliopsida</taxon>
        <taxon>Liliopsida</taxon>
        <taxon>Poales</taxon>
        <taxon>Poaceae</taxon>
        <taxon>PACMAD clade</taxon>
        <taxon>Panicoideae</taxon>
        <taxon>Andropogonodae</taxon>
        <taxon>Paspaleae</taxon>
        <taxon>Paspalinae</taxon>
        <taxon>Paspalum</taxon>
    </lineage>
</organism>
<dbReference type="Proteomes" id="UP001341281">
    <property type="component" value="Chromosome 04"/>
</dbReference>
<feature type="transmembrane region" description="Helical" evidence="1">
    <location>
        <begin position="7"/>
        <end position="28"/>
    </location>
</feature>
<feature type="transmembrane region" description="Helical" evidence="1">
    <location>
        <begin position="89"/>
        <end position="109"/>
    </location>
</feature>
<evidence type="ECO:0000313" key="3">
    <source>
        <dbReference type="Proteomes" id="UP001341281"/>
    </source>
</evidence>
<evidence type="ECO:0000313" key="2">
    <source>
        <dbReference type="EMBL" id="WVZ71197.1"/>
    </source>
</evidence>
<evidence type="ECO:0000256" key="1">
    <source>
        <dbReference type="SAM" id="Phobius"/>
    </source>
</evidence>
<dbReference type="AlphaFoldDB" id="A0AAQ3TFN1"/>
<feature type="transmembrane region" description="Helical" evidence="1">
    <location>
        <begin position="354"/>
        <end position="377"/>
    </location>
</feature>
<keyword evidence="1" id="KW-0812">Transmembrane</keyword>
<keyword evidence="1" id="KW-0472">Membrane</keyword>
<keyword evidence="3" id="KW-1185">Reference proteome</keyword>
<proteinExistence type="predicted"/>
<sequence>MDPLKDRIGPFTEGILIMSCPVLLAVALKKVDLKSEGNSAVRSSISPLAAVSLLLCSLAFVFLSIANALKDWLPHPPWWKFVFRSCKVLVHVCAILQMVLAYMILLLIAMRFEAFLALLVVFGPFTLVCCYVSVVKSEEDSGRVDDKDDKKLEPSLEFSTAVTSLLFLGLEGLALEGQTGVGQDLNPHLLAPLGLTFFFCVISSAVMLVAAVPPIVDYKKDCERACKVLHVLCGFLTLFFAGVVLTIVFILEKEDGVTVAVVPCLILFLFWVGCLCVKDSNEPVGDKEVKPPASMEMTKVTFAGFLAISLPSFSDGSISTYTHTFIISTAMAVLFGLAWRFLSHFKQRAAVWTAKVACVFTYVCLVVAAVPFMMMAMQALADADDDDQCHVPCTNNSTASAQLLLFIKCFSQRARQTSSYALSSVNC</sequence>
<feature type="transmembrane region" description="Helical" evidence="1">
    <location>
        <begin position="195"/>
        <end position="216"/>
    </location>
</feature>
<protein>
    <submittedName>
        <fullName evidence="2">Uncharacterized protein</fullName>
    </submittedName>
</protein>